<accession>A2C8C0</accession>
<dbReference type="AlphaFoldDB" id="A2C8C0"/>
<evidence type="ECO:0000256" key="1">
    <source>
        <dbReference type="SAM" id="MobiDB-lite"/>
    </source>
</evidence>
<dbReference type="KEGG" id="pmf:P9303_09811"/>
<dbReference type="HOGENOM" id="CLU_2524836_0_0_3"/>
<protein>
    <submittedName>
        <fullName evidence="2">Uncharacterized protein</fullName>
    </submittedName>
</protein>
<feature type="region of interest" description="Disordered" evidence="1">
    <location>
        <begin position="38"/>
        <end position="58"/>
    </location>
</feature>
<evidence type="ECO:0000313" key="3">
    <source>
        <dbReference type="Proteomes" id="UP000002274"/>
    </source>
</evidence>
<dbReference type="EMBL" id="CP000554">
    <property type="protein sequence ID" value="ABM77730.1"/>
    <property type="molecule type" value="Genomic_DNA"/>
</dbReference>
<name>A2C8C0_PROM3</name>
<reference evidence="2 3" key="1">
    <citation type="journal article" date="2007" name="PLoS Genet.">
        <title>Patterns and implications of gene gain and loss in the evolution of Prochlorococcus.</title>
        <authorList>
            <person name="Kettler G.C."/>
            <person name="Martiny A.C."/>
            <person name="Huang K."/>
            <person name="Zucker J."/>
            <person name="Coleman M.L."/>
            <person name="Rodrigue S."/>
            <person name="Chen F."/>
            <person name="Lapidus A."/>
            <person name="Ferriera S."/>
            <person name="Johnson J."/>
            <person name="Steglich C."/>
            <person name="Church G.M."/>
            <person name="Richardson P."/>
            <person name="Chisholm S.W."/>
        </authorList>
    </citation>
    <scope>NUCLEOTIDE SEQUENCE [LARGE SCALE GENOMIC DNA]</scope>
    <source>
        <strain evidence="2 3">MIT 9303</strain>
    </source>
</reference>
<gene>
    <name evidence="2" type="ordered locus">P9303_09811</name>
</gene>
<dbReference type="Proteomes" id="UP000002274">
    <property type="component" value="Chromosome"/>
</dbReference>
<evidence type="ECO:0000313" key="2">
    <source>
        <dbReference type="EMBL" id="ABM77730.1"/>
    </source>
</evidence>
<organism evidence="2 3">
    <name type="scientific">Prochlorococcus marinus (strain MIT 9303)</name>
    <dbReference type="NCBI Taxonomy" id="59922"/>
    <lineage>
        <taxon>Bacteria</taxon>
        <taxon>Bacillati</taxon>
        <taxon>Cyanobacteriota</taxon>
        <taxon>Cyanophyceae</taxon>
        <taxon>Synechococcales</taxon>
        <taxon>Prochlorococcaceae</taxon>
        <taxon>Prochlorococcus</taxon>
    </lineage>
</organism>
<proteinExistence type="predicted"/>
<sequence length="84" mass="8945">MLISKGFKADCDWRECLTVECSKMLLLVIEGQEAAEHDHGINHTPLPGGEDIDAAGGESRQAPVGMSLVSGIAFWHGPVEAAWG</sequence>